<sequence length="45" mass="4993">MQIRDLARYIPTDKEKSKVSLDHELLGSQDHSAGLNLAMQIKGLA</sequence>
<accession>A0A0A8YN10</accession>
<protein>
    <submittedName>
        <fullName evidence="1">Uncharacterized protein</fullName>
    </submittedName>
</protein>
<proteinExistence type="predicted"/>
<organism evidence="1">
    <name type="scientific">Arundo donax</name>
    <name type="common">Giant reed</name>
    <name type="synonym">Donax arundinaceus</name>
    <dbReference type="NCBI Taxonomy" id="35708"/>
    <lineage>
        <taxon>Eukaryota</taxon>
        <taxon>Viridiplantae</taxon>
        <taxon>Streptophyta</taxon>
        <taxon>Embryophyta</taxon>
        <taxon>Tracheophyta</taxon>
        <taxon>Spermatophyta</taxon>
        <taxon>Magnoliopsida</taxon>
        <taxon>Liliopsida</taxon>
        <taxon>Poales</taxon>
        <taxon>Poaceae</taxon>
        <taxon>PACMAD clade</taxon>
        <taxon>Arundinoideae</taxon>
        <taxon>Arundineae</taxon>
        <taxon>Arundo</taxon>
    </lineage>
</organism>
<reference evidence="1" key="2">
    <citation type="journal article" date="2015" name="Data Brief">
        <title>Shoot transcriptome of the giant reed, Arundo donax.</title>
        <authorList>
            <person name="Barrero R.A."/>
            <person name="Guerrero F.D."/>
            <person name="Moolhuijzen P."/>
            <person name="Goolsby J.A."/>
            <person name="Tidwell J."/>
            <person name="Bellgard S.E."/>
            <person name="Bellgard M.I."/>
        </authorList>
    </citation>
    <scope>NUCLEOTIDE SEQUENCE</scope>
    <source>
        <tissue evidence="1">Shoot tissue taken approximately 20 cm above the soil surface</tissue>
    </source>
</reference>
<reference evidence="1" key="1">
    <citation type="submission" date="2014-09" db="EMBL/GenBank/DDBJ databases">
        <authorList>
            <person name="Magalhaes I.L.F."/>
            <person name="Oliveira U."/>
            <person name="Santos F.R."/>
            <person name="Vidigal T.H.D.A."/>
            <person name="Brescovit A.D."/>
            <person name="Santos A.J."/>
        </authorList>
    </citation>
    <scope>NUCLEOTIDE SEQUENCE</scope>
    <source>
        <tissue evidence="1">Shoot tissue taken approximately 20 cm above the soil surface</tissue>
    </source>
</reference>
<dbReference type="AlphaFoldDB" id="A0A0A8YN10"/>
<name>A0A0A8YN10_ARUDO</name>
<evidence type="ECO:0000313" key="1">
    <source>
        <dbReference type="EMBL" id="JAD27023.1"/>
    </source>
</evidence>
<dbReference type="EMBL" id="GBRH01270872">
    <property type="protein sequence ID" value="JAD27023.1"/>
    <property type="molecule type" value="Transcribed_RNA"/>
</dbReference>